<dbReference type="EMBL" id="MRVG01000017">
    <property type="protein sequence ID" value="PMB63736.1"/>
    <property type="molecule type" value="Genomic_DNA"/>
</dbReference>
<protein>
    <submittedName>
        <fullName evidence="1">Uncharacterized protein</fullName>
    </submittedName>
</protein>
<dbReference type="AlphaFoldDB" id="A0A2N6N900"/>
<name>A0A2N6N900_BEABA</name>
<reference evidence="1 2" key="1">
    <citation type="journal article" date="2016" name="Appl. Microbiol. Biotechnol.">
        <title>Characterization of T-DNA insertion mutants with decreased virulence in the entomopathogenic fungus Beauveria bassiana JEF-007.</title>
        <authorList>
            <person name="Kim S."/>
            <person name="Lee S.J."/>
            <person name="Nai Y.S."/>
            <person name="Yu J.S."/>
            <person name="Lee M.R."/>
            <person name="Yang Y.T."/>
            <person name="Kim J.S."/>
        </authorList>
    </citation>
    <scope>NUCLEOTIDE SEQUENCE [LARGE SCALE GENOMIC DNA]</scope>
    <source>
        <strain evidence="1 2">JEF-007</strain>
    </source>
</reference>
<dbReference type="Proteomes" id="UP000235728">
    <property type="component" value="Unassembled WGS sequence"/>
</dbReference>
<evidence type="ECO:0000313" key="1">
    <source>
        <dbReference type="EMBL" id="PMB63736.1"/>
    </source>
</evidence>
<organism evidence="1 2">
    <name type="scientific">Beauveria bassiana</name>
    <name type="common">White muscardine disease fungus</name>
    <name type="synonym">Tritirachium shiotae</name>
    <dbReference type="NCBI Taxonomy" id="176275"/>
    <lineage>
        <taxon>Eukaryota</taxon>
        <taxon>Fungi</taxon>
        <taxon>Dikarya</taxon>
        <taxon>Ascomycota</taxon>
        <taxon>Pezizomycotina</taxon>
        <taxon>Sordariomycetes</taxon>
        <taxon>Hypocreomycetidae</taxon>
        <taxon>Hypocreales</taxon>
        <taxon>Cordycipitaceae</taxon>
        <taxon>Beauveria</taxon>
    </lineage>
</organism>
<accession>A0A2N6N900</accession>
<sequence length="65" mass="7037">MSAVSAMGNIPVTLKILGGARYLKQSQKPVAWSMRIEASSVSSRTKPTADCRPLAYAQTRPVIMD</sequence>
<gene>
    <name evidence="1" type="ORF">BM221_010478</name>
</gene>
<evidence type="ECO:0000313" key="2">
    <source>
        <dbReference type="Proteomes" id="UP000235728"/>
    </source>
</evidence>
<proteinExistence type="predicted"/>
<comment type="caution">
    <text evidence="1">The sequence shown here is derived from an EMBL/GenBank/DDBJ whole genome shotgun (WGS) entry which is preliminary data.</text>
</comment>